<evidence type="ECO:0000256" key="1">
    <source>
        <dbReference type="SAM" id="MobiDB-lite"/>
    </source>
</evidence>
<name>A0A6H1ZXU3_9ZZZZ</name>
<gene>
    <name evidence="2" type="ORF">TM448A02447_0004</name>
</gene>
<organism evidence="2">
    <name type="scientific">viral metagenome</name>
    <dbReference type="NCBI Taxonomy" id="1070528"/>
    <lineage>
        <taxon>unclassified sequences</taxon>
        <taxon>metagenomes</taxon>
        <taxon>organismal metagenomes</taxon>
    </lineage>
</organism>
<feature type="compositionally biased region" description="Polar residues" evidence="1">
    <location>
        <begin position="155"/>
        <end position="168"/>
    </location>
</feature>
<sequence>MTKDSKEVVENPSEESTDETQPVETKEGDTSQKDENEGQETIEERLAKVEKKSSDFEKAYYSEKKKRQELEVKLGGDVQEEPNEVQSAVENALKAERIKSAFNDAIKIPELSEANDLDGVKYTKVKEAIEKKMGMIDGSSLETAKKDIGFIIQQELGTSPTQKDQTSNSEEEVVDSGLGDTTSQIKGSKQEPDALTRPLNTWEQSAVKMWASDKNVSLTEAEKQWREKKAKSEEVSTK</sequence>
<feature type="region of interest" description="Disordered" evidence="1">
    <location>
        <begin position="1"/>
        <end position="49"/>
    </location>
</feature>
<feature type="compositionally biased region" description="Basic and acidic residues" evidence="1">
    <location>
        <begin position="24"/>
        <end position="49"/>
    </location>
</feature>
<dbReference type="AlphaFoldDB" id="A0A6H1ZXU3"/>
<feature type="region of interest" description="Disordered" evidence="1">
    <location>
        <begin position="155"/>
        <end position="199"/>
    </location>
</feature>
<accession>A0A6H1ZXU3</accession>
<feature type="compositionally biased region" description="Basic and acidic residues" evidence="1">
    <location>
        <begin position="220"/>
        <end position="238"/>
    </location>
</feature>
<evidence type="ECO:0000313" key="2">
    <source>
        <dbReference type="EMBL" id="QJA52030.1"/>
    </source>
</evidence>
<reference evidence="2" key="1">
    <citation type="submission" date="2020-03" db="EMBL/GenBank/DDBJ databases">
        <title>The deep terrestrial virosphere.</title>
        <authorList>
            <person name="Holmfeldt K."/>
            <person name="Nilsson E."/>
            <person name="Simone D."/>
            <person name="Lopez-Fernandez M."/>
            <person name="Wu X."/>
            <person name="de Brujin I."/>
            <person name="Lundin D."/>
            <person name="Andersson A."/>
            <person name="Bertilsson S."/>
            <person name="Dopson M."/>
        </authorList>
    </citation>
    <scope>NUCLEOTIDE SEQUENCE</scope>
    <source>
        <strain evidence="2">TM448A02447</strain>
    </source>
</reference>
<dbReference type="EMBL" id="MT144307">
    <property type="protein sequence ID" value="QJA52030.1"/>
    <property type="molecule type" value="Genomic_DNA"/>
</dbReference>
<proteinExistence type="predicted"/>
<protein>
    <submittedName>
        <fullName evidence="2">Uncharacterized protein</fullName>
    </submittedName>
</protein>
<feature type="region of interest" description="Disordered" evidence="1">
    <location>
        <begin position="212"/>
        <end position="238"/>
    </location>
</feature>